<keyword evidence="2" id="KW-1185">Reference proteome</keyword>
<dbReference type="Proteomes" id="UP000289440">
    <property type="component" value="Chromosome"/>
</dbReference>
<dbReference type="RefSeq" id="WP_129720174.1">
    <property type="nucleotide sequence ID" value="NZ_LR214951.1"/>
</dbReference>
<sequence length="390" mass="46214">MVNVPIVEKQNIESNVITKNISFFKEVILTSEKNNHKIFIEIKRYIKDDAFSVKVTHFSKYPKFIKINLFVNDQIIDLQTTQKLKYDDFAIFYFPFTNIKQKFSEIKTIKVISYSVILNGENEEEKNEPLITMNLTKNENLNKTNEFSINKEINFKTLKVIRMQSIVDELEYYNNDYDKEFYNNVFLFPRSLKQGIHNEVLFDVAVTNDIFQNEIFERDFLLDGLELQNLPIENDEILKLSFSKNSDLEPKWILGKKIIGQIKIIDQTYFDIEKQKTVKGINSYSKPGFLIPHNFEGLITLKSKLFINHEHNIVFVNFSQKIHKPFLHKNNGIVKLLLSSYREKEINELDHFLIKNNNFKYVFDENIDINGLKNLYIKKEDEEDEITEKN</sequence>
<reference evidence="1 2" key="1">
    <citation type="submission" date="2019-01" db="EMBL/GenBank/DDBJ databases">
        <authorList>
            <consortium name="Pathogen Informatics"/>
        </authorList>
    </citation>
    <scope>NUCLEOTIDE SEQUENCE [LARGE SCALE GENOMIC DNA]</scope>
    <source>
        <strain evidence="1 2">NCTC10166</strain>
    </source>
</reference>
<protein>
    <submittedName>
        <fullName evidence="1">Uncharacterized protein</fullName>
    </submittedName>
</protein>
<evidence type="ECO:0000313" key="1">
    <source>
        <dbReference type="EMBL" id="VEU59809.1"/>
    </source>
</evidence>
<proteinExistence type="predicted"/>
<dbReference type="KEGG" id="mnu:NCTC10166_00795"/>
<dbReference type="EMBL" id="LR214951">
    <property type="protein sequence ID" value="VEU59809.1"/>
    <property type="molecule type" value="Genomic_DNA"/>
</dbReference>
<name>A0A449A6G3_9BACT</name>
<gene>
    <name evidence="1" type="ORF">NCTC10166_00795</name>
</gene>
<dbReference type="AlphaFoldDB" id="A0A449A6G3"/>
<evidence type="ECO:0000313" key="2">
    <source>
        <dbReference type="Proteomes" id="UP000289440"/>
    </source>
</evidence>
<organism evidence="1 2">
    <name type="scientific">Mesomycoplasma neurolyticum</name>
    <dbReference type="NCBI Taxonomy" id="2120"/>
    <lineage>
        <taxon>Bacteria</taxon>
        <taxon>Bacillati</taxon>
        <taxon>Mycoplasmatota</taxon>
        <taxon>Mycoplasmoidales</taxon>
        <taxon>Metamycoplasmataceae</taxon>
        <taxon>Mesomycoplasma</taxon>
    </lineage>
</organism>
<dbReference type="OrthoDB" id="396882at2"/>
<dbReference type="NCBIfam" id="NF045960">
    <property type="entry name" value="MHO_1580_fam"/>
    <property type="match status" value="1"/>
</dbReference>
<accession>A0A449A6G3</accession>